<accession>A0A381RPH4</accession>
<dbReference type="AlphaFoldDB" id="A0A381RPH4"/>
<organism evidence="2">
    <name type="scientific">marine metagenome</name>
    <dbReference type="NCBI Taxonomy" id="408172"/>
    <lineage>
        <taxon>unclassified sequences</taxon>
        <taxon>metagenomes</taxon>
        <taxon>ecological metagenomes</taxon>
    </lineage>
</organism>
<evidence type="ECO:0000313" key="2">
    <source>
        <dbReference type="EMBL" id="SUZ90783.1"/>
    </source>
</evidence>
<dbReference type="InterPro" id="IPR050126">
    <property type="entry name" value="Ap4A_hydrolase"/>
</dbReference>
<reference evidence="2" key="1">
    <citation type="submission" date="2018-05" db="EMBL/GenBank/DDBJ databases">
        <authorList>
            <person name="Lanie J.A."/>
            <person name="Ng W.-L."/>
            <person name="Kazmierczak K.M."/>
            <person name="Andrzejewski T.M."/>
            <person name="Davidsen T.M."/>
            <person name="Wayne K.J."/>
            <person name="Tettelin H."/>
            <person name="Glass J.I."/>
            <person name="Rusch D."/>
            <person name="Podicherti R."/>
            <person name="Tsui H.-C.T."/>
            <person name="Winkler M.E."/>
        </authorList>
    </citation>
    <scope>NUCLEOTIDE SEQUENCE</scope>
</reference>
<protein>
    <recommendedName>
        <fullName evidence="1">Calcineurin-like phosphoesterase domain-containing protein</fullName>
    </recommendedName>
</protein>
<feature type="non-terminal residue" evidence="2">
    <location>
        <position position="168"/>
    </location>
</feature>
<feature type="domain" description="Calcineurin-like phosphoesterase" evidence="1">
    <location>
        <begin position="5"/>
        <end position="82"/>
    </location>
</feature>
<dbReference type="GO" id="GO:0016791">
    <property type="term" value="F:phosphatase activity"/>
    <property type="evidence" value="ECO:0007669"/>
    <property type="project" value="TreeGrafter"/>
</dbReference>
<proteinExistence type="predicted"/>
<evidence type="ECO:0000259" key="1">
    <source>
        <dbReference type="Pfam" id="PF00149"/>
    </source>
</evidence>
<dbReference type="SUPFAM" id="SSF56300">
    <property type="entry name" value="Metallo-dependent phosphatases"/>
    <property type="match status" value="1"/>
</dbReference>
<dbReference type="InterPro" id="IPR029052">
    <property type="entry name" value="Metallo-depent_PP-like"/>
</dbReference>
<gene>
    <name evidence="2" type="ORF">METZ01_LOCUS43637</name>
</gene>
<dbReference type="Pfam" id="PF00149">
    <property type="entry name" value="Metallophos"/>
    <property type="match status" value="1"/>
</dbReference>
<name>A0A381RPH4_9ZZZZ</name>
<dbReference type="InterPro" id="IPR004843">
    <property type="entry name" value="Calcineurin-like_PHP"/>
</dbReference>
<dbReference type="GO" id="GO:0005737">
    <property type="term" value="C:cytoplasm"/>
    <property type="evidence" value="ECO:0007669"/>
    <property type="project" value="TreeGrafter"/>
</dbReference>
<dbReference type="EMBL" id="UINC01001922">
    <property type="protein sequence ID" value="SUZ90783.1"/>
    <property type="molecule type" value="Genomic_DNA"/>
</dbReference>
<sequence>MVTKTFAIITDIHSNLASLIHALSIIDRRDDVDQIICLGDCFALGPEPEKTLEMLKSIPNCIFIRGNHDRYLLEKLWEDELPSLEGMDPYDPVCQAIVQNEKWTADKLGQDGYNFCKAMKIAHREIIGTILVEFTHAWYKRDDHPPSVSEAINWKDRVIKTNPEIQKV</sequence>
<dbReference type="PANTHER" id="PTHR42850">
    <property type="entry name" value="METALLOPHOSPHOESTERASE"/>
    <property type="match status" value="1"/>
</dbReference>
<dbReference type="PANTHER" id="PTHR42850:SF2">
    <property type="entry name" value="BLL5683 PROTEIN"/>
    <property type="match status" value="1"/>
</dbReference>
<dbReference type="CDD" id="cd00838">
    <property type="entry name" value="MPP_superfamily"/>
    <property type="match status" value="1"/>
</dbReference>
<dbReference type="Gene3D" id="3.60.21.10">
    <property type="match status" value="1"/>
</dbReference>